<keyword evidence="2" id="KW-0004">4Fe-4S</keyword>
<feature type="compositionally biased region" description="Low complexity" evidence="6">
    <location>
        <begin position="124"/>
        <end position="140"/>
    </location>
</feature>
<gene>
    <name evidence="9" type="primary">Ciao3</name>
    <name evidence="9" type="ORF">SNAT2548_LOCUS21196</name>
</gene>
<keyword evidence="7" id="KW-0472">Membrane</keyword>
<keyword evidence="10" id="KW-1185">Reference proteome</keyword>
<feature type="transmembrane region" description="Helical" evidence="7">
    <location>
        <begin position="931"/>
        <end position="952"/>
    </location>
</feature>
<dbReference type="AlphaFoldDB" id="A0A812QGP0"/>
<dbReference type="Proteomes" id="UP000604046">
    <property type="component" value="Unassembled WGS sequence"/>
</dbReference>
<evidence type="ECO:0000313" key="9">
    <source>
        <dbReference type="EMBL" id="CAE7388781.1"/>
    </source>
</evidence>
<evidence type="ECO:0000313" key="10">
    <source>
        <dbReference type="Proteomes" id="UP000604046"/>
    </source>
</evidence>
<accession>A0A812QGP0</accession>
<keyword evidence="4" id="KW-0408">Iron</keyword>
<evidence type="ECO:0000256" key="2">
    <source>
        <dbReference type="ARBA" id="ARBA00022485"/>
    </source>
</evidence>
<organism evidence="9 10">
    <name type="scientific">Symbiodinium natans</name>
    <dbReference type="NCBI Taxonomy" id="878477"/>
    <lineage>
        <taxon>Eukaryota</taxon>
        <taxon>Sar</taxon>
        <taxon>Alveolata</taxon>
        <taxon>Dinophyceae</taxon>
        <taxon>Suessiales</taxon>
        <taxon>Symbiodiniaceae</taxon>
        <taxon>Symbiodinium</taxon>
    </lineage>
</organism>
<dbReference type="Pfam" id="PF02906">
    <property type="entry name" value="Fe_hyd_lg_C"/>
    <property type="match status" value="2"/>
</dbReference>
<reference evidence="9" key="1">
    <citation type="submission" date="2021-02" db="EMBL/GenBank/DDBJ databases">
        <authorList>
            <person name="Dougan E. K."/>
            <person name="Rhodes N."/>
            <person name="Thang M."/>
            <person name="Chan C."/>
        </authorList>
    </citation>
    <scope>NUCLEOTIDE SEQUENCE</scope>
</reference>
<dbReference type="SUPFAM" id="SSF53920">
    <property type="entry name" value="Fe-only hydrogenase"/>
    <property type="match status" value="1"/>
</dbReference>
<dbReference type="Gene3D" id="3.40.50.1780">
    <property type="match status" value="1"/>
</dbReference>
<evidence type="ECO:0000256" key="5">
    <source>
        <dbReference type="ARBA" id="ARBA00023014"/>
    </source>
</evidence>
<evidence type="ECO:0000259" key="8">
    <source>
        <dbReference type="Pfam" id="PF02906"/>
    </source>
</evidence>
<keyword evidence="5" id="KW-0411">Iron-sulfur</keyword>
<protein>
    <submittedName>
        <fullName evidence="9">Ciao3 protein</fullName>
    </submittedName>
</protein>
<keyword evidence="3" id="KW-0479">Metal-binding</keyword>
<proteinExistence type="inferred from homology"/>
<dbReference type="InterPro" id="IPR004108">
    <property type="entry name" value="Fe_hydrogenase_lsu_C"/>
</dbReference>
<evidence type="ECO:0000256" key="3">
    <source>
        <dbReference type="ARBA" id="ARBA00022723"/>
    </source>
</evidence>
<keyword evidence="7" id="KW-0812">Transmembrane</keyword>
<evidence type="ECO:0000256" key="6">
    <source>
        <dbReference type="SAM" id="MobiDB-lite"/>
    </source>
</evidence>
<dbReference type="PANTHER" id="PTHR11615">
    <property type="entry name" value="NITRATE, FORMATE, IRON DEHYDROGENASE"/>
    <property type="match status" value="1"/>
</dbReference>
<dbReference type="GO" id="GO:0046872">
    <property type="term" value="F:metal ion binding"/>
    <property type="evidence" value="ECO:0007669"/>
    <property type="project" value="UniProtKB-KW"/>
</dbReference>
<name>A0A812QGP0_9DINO</name>
<comment type="caution">
    <text evidence="9">The sequence shown here is derived from an EMBL/GenBank/DDBJ whole genome shotgun (WGS) entry which is preliminary data.</text>
</comment>
<sequence length="1064" mass="117711">MNGFENRIYLAQIGQVTLSDCLACSGCVTSAETVLLQEQSGDEFLKRAETSPLTVVSISAEARTSIAVHNREDPLLTLRRAAEGLRRLGADLVLEASAAEAVALLEGQAEFLQRFRSAVGGSTGSRNGSGRPPGGKAAAGKLPLLTSHCPGWTLYAEKVVDPMVLPHLTPIRPPQHVQGRLVKTALLGAVNLRRFYRWWRAGSPLFAHSSYWIQSLLKVEEPPAPLQPSDVYHVFVQPCYDRKIEAARPSFEVPGASGVKEVDTVLTASELLSLLRNAGDGCCGSCGVHACEKTELSKIPPCPLGSEVLTDVFLGSLQARPSPLICAVRGNAGSGGFLEHVFREAARELFHLDLPSAPLALQTKQNEDMREATLERCALKGQPDISWCPWPREQRDRLAKGGSLCKTVLAALALGAACVLQGCEDLYRNTCVWHSDLNIKGCSYYGYRGCVQHCTYCITPNGPDECAQLKCAALCANREGGDCIRNYAALCNIALEEGFKANTSSGAEYYTCDVQCSSARAASVALPLALTLAASSGLPKRFLLLGGVLAWMTTLQGCGCQPPQPQLSWRPDSSEFDQRTGRVVDGIWRGNPTWVWWPDLESEDYQCVSMHPTSDICVSWTSHEWNCGEHDFGMCKCYQLAANNQYCEKWSCHSLEADQHICHHSTNDDGQSKEECYYAPFPMNYDVYNQLMEQQAGGALTTGENALQHWWRPTSLWSADIGRRLGEGELPEHDEDHLREYVGYLRQHNASEVERLERLGIVTEPRKLAGTIDWPPVFAYSPVSRHVYFWWGDVCIVNGDNAQLAKRQCPRWREIETEIQMCECRQEAPGGKACARWVCEDRDVGLFSVLFRTTQSIDQYTEGVEFESYACTRYNINDECTAWQGDIASLEEVEWSSCEASDSSLNRLGAVWICDEWELPKTRDIFHESNLGILGTFVFLEVMIVCCLVKSFDEDGDALFVTTALSWAVGLCLLPFLVITLGFYGFLFAGGLFWAGRCCCCGVLCCMNLKMPEFERPSNKVRMQRGASKILGRQNSSVMPQAKTVDETNNETNETNQTNEQGNP</sequence>
<feature type="region of interest" description="Disordered" evidence="6">
    <location>
        <begin position="120"/>
        <end position="140"/>
    </location>
</feature>
<comment type="similarity">
    <text evidence="1">Belongs to the NARF family.</text>
</comment>
<feature type="transmembrane region" description="Helical" evidence="7">
    <location>
        <begin position="964"/>
        <end position="986"/>
    </location>
</feature>
<feature type="compositionally biased region" description="Low complexity" evidence="6">
    <location>
        <begin position="1050"/>
        <end position="1064"/>
    </location>
</feature>
<evidence type="ECO:0000256" key="1">
    <source>
        <dbReference type="ARBA" id="ARBA00006596"/>
    </source>
</evidence>
<feature type="domain" description="Iron hydrogenase large subunit C-terminal" evidence="8">
    <location>
        <begin position="224"/>
        <end position="375"/>
    </location>
</feature>
<evidence type="ECO:0000256" key="7">
    <source>
        <dbReference type="SAM" id="Phobius"/>
    </source>
</evidence>
<evidence type="ECO:0000256" key="4">
    <source>
        <dbReference type="ARBA" id="ARBA00023004"/>
    </source>
</evidence>
<dbReference type="OrthoDB" id="421619at2759"/>
<dbReference type="GO" id="GO:0051539">
    <property type="term" value="F:4 iron, 4 sulfur cluster binding"/>
    <property type="evidence" value="ECO:0007669"/>
    <property type="project" value="UniProtKB-KW"/>
</dbReference>
<keyword evidence="7" id="KW-1133">Transmembrane helix</keyword>
<dbReference type="EMBL" id="CAJNDS010002239">
    <property type="protein sequence ID" value="CAE7388781.1"/>
    <property type="molecule type" value="Genomic_DNA"/>
</dbReference>
<feature type="region of interest" description="Disordered" evidence="6">
    <location>
        <begin position="1027"/>
        <end position="1064"/>
    </location>
</feature>
<feature type="domain" description="Iron hydrogenase large subunit C-terminal" evidence="8">
    <location>
        <begin position="54"/>
        <end position="185"/>
    </location>
</feature>
<dbReference type="InterPro" id="IPR009016">
    <property type="entry name" value="Fe_hydrogenase"/>
</dbReference>
<dbReference type="FunFam" id="3.30.70.20:FF:000042">
    <property type="entry name" value="Cytosolic Fe-S cluster assembly factor NAR1"/>
    <property type="match status" value="1"/>
</dbReference>
<dbReference type="InterPro" id="IPR050340">
    <property type="entry name" value="Cytosolic_Fe-S_CAF"/>
</dbReference>